<feature type="compositionally biased region" description="Basic residues" evidence="1">
    <location>
        <begin position="752"/>
        <end position="761"/>
    </location>
</feature>
<evidence type="ECO:0000256" key="2">
    <source>
        <dbReference type="SAM" id="Phobius"/>
    </source>
</evidence>
<dbReference type="Pfam" id="PF11374">
    <property type="entry name" value="DUF3176"/>
    <property type="match status" value="1"/>
</dbReference>
<proteinExistence type="predicted"/>
<dbReference type="EMBL" id="MU858067">
    <property type="protein sequence ID" value="KAK4216573.1"/>
    <property type="molecule type" value="Genomic_DNA"/>
</dbReference>
<keyword evidence="2" id="KW-1133">Transmembrane helix</keyword>
<protein>
    <submittedName>
        <fullName evidence="3">Uncharacterized protein</fullName>
    </submittedName>
</protein>
<evidence type="ECO:0000256" key="1">
    <source>
        <dbReference type="SAM" id="MobiDB-lite"/>
    </source>
</evidence>
<organism evidence="3 4">
    <name type="scientific">Rhypophila decipiens</name>
    <dbReference type="NCBI Taxonomy" id="261697"/>
    <lineage>
        <taxon>Eukaryota</taxon>
        <taxon>Fungi</taxon>
        <taxon>Dikarya</taxon>
        <taxon>Ascomycota</taxon>
        <taxon>Pezizomycotina</taxon>
        <taxon>Sordariomycetes</taxon>
        <taxon>Sordariomycetidae</taxon>
        <taxon>Sordariales</taxon>
        <taxon>Naviculisporaceae</taxon>
        <taxon>Rhypophila</taxon>
    </lineage>
</organism>
<feature type="region of interest" description="Disordered" evidence="1">
    <location>
        <begin position="732"/>
        <end position="788"/>
    </location>
</feature>
<feature type="transmembrane region" description="Helical" evidence="2">
    <location>
        <begin position="677"/>
        <end position="704"/>
    </location>
</feature>
<name>A0AAN6YC37_9PEZI</name>
<keyword evidence="2" id="KW-0472">Membrane</keyword>
<keyword evidence="2" id="KW-0812">Transmembrane</keyword>
<evidence type="ECO:0000313" key="3">
    <source>
        <dbReference type="EMBL" id="KAK4216573.1"/>
    </source>
</evidence>
<evidence type="ECO:0000313" key="4">
    <source>
        <dbReference type="Proteomes" id="UP001301769"/>
    </source>
</evidence>
<dbReference type="Proteomes" id="UP001301769">
    <property type="component" value="Unassembled WGS sequence"/>
</dbReference>
<feature type="region of interest" description="Disordered" evidence="1">
    <location>
        <begin position="607"/>
        <end position="635"/>
    </location>
</feature>
<gene>
    <name evidence="3" type="ORF">QBC37DRAFT_337604</name>
</gene>
<comment type="caution">
    <text evidence="3">The sequence shown here is derived from an EMBL/GenBank/DDBJ whole genome shotgun (WGS) entry which is preliminary data.</text>
</comment>
<feature type="compositionally biased region" description="Low complexity" evidence="1">
    <location>
        <begin position="607"/>
        <end position="627"/>
    </location>
</feature>
<dbReference type="PANTHER" id="PTHR35394:SF5">
    <property type="entry name" value="DUF3176 DOMAIN-CONTAINING PROTEIN"/>
    <property type="match status" value="1"/>
</dbReference>
<feature type="compositionally biased region" description="Low complexity" evidence="1">
    <location>
        <begin position="762"/>
        <end position="772"/>
    </location>
</feature>
<keyword evidence="4" id="KW-1185">Reference proteome</keyword>
<dbReference type="PANTHER" id="PTHR35394">
    <property type="entry name" value="DUF3176 DOMAIN-CONTAINING PROTEIN"/>
    <property type="match status" value="1"/>
</dbReference>
<feature type="transmembrane region" description="Helical" evidence="2">
    <location>
        <begin position="102"/>
        <end position="122"/>
    </location>
</feature>
<accession>A0AAN6YC37</accession>
<feature type="compositionally biased region" description="Low complexity" evidence="1">
    <location>
        <begin position="737"/>
        <end position="747"/>
    </location>
</feature>
<reference evidence="3" key="2">
    <citation type="submission" date="2023-05" db="EMBL/GenBank/DDBJ databases">
        <authorList>
            <consortium name="Lawrence Berkeley National Laboratory"/>
            <person name="Steindorff A."/>
            <person name="Hensen N."/>
            <person name="Bonometti L."/>
            <person name="Westerberg I."/>
            <person name="Brannstrom I.O."/>
            <person name="Guillou S."/>
            <person name="Cros-Aarteil S."/>
            <person name="Calhoun S."/>
            <person name="Haridas S."/>
            <person name="Kuo A."/>
            <person name="Mondo S."/>
            <person name="Pangilinan J."/>
            <person name="Riley R."/>
            <person name="Labutti K."/>
            <person name="Andreopoulos B."/>
            <person name="Lipzen A."/>
            <person name="Chen C."/>
            <person name="Yanf M."/>
            <person name="Daum C."/>
            <person name="Ng V."/>
            <person name="Clum A."/>
            <person name="Ohm R."/>
            <person name="Martin F."/>
            <person name="Silar P."/>
            <person name="Natvig D."/>
            <person name="Lalanne C."/>
            <person name="Gautier V."/>
            <person name="Ament-Velasquez S.L."/>
            <person name="Kruys A."/>
            <person name="Hutchinson M.I."/>
            <person name="Powell A.J."/>
            <person name="Barry K."/>
            <person name="Miller A.N."/>
            <person name="Grigoriev I.V."/>
            <person name="Debuchy R."/>
            <person name="Gladieux P."/>
            <person name="Thoren M.H."/>
            <person name="Johannesson H."/>
        </authorList>
    </citation>
    <scope>NUCLEOTIDE SEQUENCE</scope>
    <source>
        <strain evidence="3">PSN293</strain>
    </source>
</reference>
<feature type="region of interest" description="Disordered" evidence="1">
    <location>
        <begin position="57"/>
        <end position="85"/>
    </location>
</feature>
<reference evidence="3" key="1">
    <citation type="journal article" date="2023" name="Mol. Phylogenet. Evol.">
        <title>Genome-scale phylogeny and comparative genomics of the fungal order Sordariales.</title>
        <authorList>
            <person name="Hensen N."/>
            <person name="Bonometti L."/>
            <person name="Westerberg I."/>
            <person name="Brannstrom I.O."/>
            <person name="Guillou S."/>
            <person name="Cros-Aarteil S."/>
            <person name="Calhoun S."/>
            <person name="Haridas S."/>
            <person name="Kuo A."/>
            <person name="Mondo S."/>
            <person name="Pangilinan J."/>
            <person name="Riley R."/>
            <person name="LaButti K."/>
            <person name="Andreopoulos B."/>
            <person name="Lipzen A."/>
            <person name="Chen C."/>
            <person name="Yan M."/>
            <person name="Daum C."/>
            <person name="Ng V."/>
            <person name="Clum A."/>
            <person name="Steindorff A."/>
            <person name="Ohm R.A."/>
            <person name="Martin F."/>
            <person name="Silar P."/>
            <person name="Natvig D.O."/>
            <person name="Lalanne C."/>
            <person name="Gautier V."/>
            <person name="Ament-Velasquez S.L."/>
            <person name="Kruys A."/>
            <person name="Hutchinson M.I."/>
            <person name="Powell A.J."/>
            <person name="Barry K."/>
            <person name="Miller A.N."/>
            <person name="Grigoriev I.V."/>
            <person name="Debuchy R."/>
            <person name="Gladieux P."/>
            <person name="Hiltunen Thoren M."/>
            <person name="Johannesson H."/>
        </authorList>
    </citation>
    <scope>NUCLEOTIDE SEQUENCE</scope>
    <source>
        <strain evidence="3">PSN293</strain>
    </source>
</reference>
<feature type="transmembrane region" description="Helical" evidence="2">
    <location>
        <begin position="134"/>
        <end position="157"/>
    </location>
</feature>
<feature type="region of interest" description="Disordered" evidence="1">
    <location>
        <begin position="566"/>
        <end position="585"/>
    </location>
</feature>
<dbReference type="AlphaFoldDB" id="A0AAN6YC37"/>
<dbReference type="InterPro" id="IPR021514">
    <property type="entry name" value="DUF3176"/>
</dbReference>
<sequence length="809" mass="86231">MHYEDIDYFVPEAETDIDSPALEVEQEKLNVGYFPSSMSGTAPADVLQMGVKARRSWERQQRKQSKRQQRHLDDINTAPHKATGVGRIPHNQGVIYPWTPEILWSLLSLATLVAIFVSLRALDGKSIDPKDWPISPAVTLNTLVALLTAICQLALVVPITQGLAQLKWNWFARAAPGGIPQRGRPLQDFALFDDAAFGTWPLAALKLLCSGKGRTLGVSACVVLLTGFLSSPFSQGAVGYEMIVVPAVGNDSLAAVLTSRAYFLSSSIARRERWSGSTDGYQDLGASQKRAIQHGIHYYTDNNSPAIPLLPPIPPQCSTPSCQFPLFSSLAVCVDTADISHRLSITKPSTKTSHSTTSLRNASLPNGAYLLGSTGTCNLNISSPSSAVPGTSSHGPRRAAMADIPTENATIAFTDQPDKLSAAIANFFFIYTNQSSRGSSAQDQEAAFSAVEVLVHFCVNTYNISVTQGVPKTELVNSSTSVAQITTGEEEGTRILHLQDPLSSSVGYLSVNLTATQALRDQLVSLIKGTYSSSYGDLMQGLTPASEVLGAALFESDLSTSASALAADNNNTSGDSGERQQHQQQKTIGNLMLNVATSLTNTIRASSSWPSSALSSSSSSSSSSSISTPQKPEVFAQRRRQITESTRGDIEGATAASTLVNGTPLLPVTAIKIHYPLMTFLTVQVLLSVAFLVGIIVQTAVWGVPVLKGSSSSLDTLLAIGPRERAVLEEEDMESEQQQGQGQGHFQGKMKEGRRRVRLRRLASTTSSSVVLGESSEMTVGGGGSRSWGGGWYLDTTATTTAPSAATNT</sequence>